<dbReference type="Proteomes" id="UP000501945">
    <property type="component" value="Plasmid pLraf_19_5_1"/>
</dbReference>
<keyword evidence="1" id="KW-0175">Coiled coil</keyword>
<sequence>MRKPKKRYNKKFKWLIRGVVSLAVIFFITGIYYLVSGGKKTTASVEIGSILTSGSSDLMLENAIYHTADKTLEVHFVYDTGSLSNPNQLFIKAKKTDNPNKKYQLKNIKVTPNYYVIFIPKVESKHFDISLSVSANPIEDNIKKDNNILSGTNFDTIKLSGSMVKTDKQFIKHGSEYYQNLSSAGTVKLQKSRIEKLNKTVKDYQKDNQNLSVASYKMFDNVSQMTYDDVTNLADYVRSNNQKMSQTNTKINQVLTDKAKINDKIKAINNVTK</sequence>
<gene>
    <name evidence="3" type="ORF">GU336_12705</name>
</gene>
<keyword evidence="3" id="KW-0614">Plasmid</keyword>
<keyword evidence="2" id="KW-0812">Transmembrane</keyword>
<protein>
    <submittedName>
        <fullName evidence="3">Uncharacterized protein</fullName>
    </submittedName>
</protein>
<proteinExistence type="predicted"/>
<dbReference type="RefSeq" id="WP_167839269.1">
    <property type="nucleotide sequence ID" value="NZ_CP047617.1"/>
</dbReference>
<evidence type="ECO:0000313" key="4">
    <source>
        <dbReference type="Proteomes" id="UP000501945"/>
    </source>
</evidence>
<keyword evidence="2" id="KW-1133">Transmembrane helix</keyword>
<reference evidence="3 4" key="1">
    <citation type="submission" date="2019-12" db="EMBL/GenBank/DDBJ databases">
        <title>Whole genome sequences of Lactococcus raffinolactis strains isolated from sewage.</title>
        <authorList>
            <person name="Ybazeta G."/>
            <person name="Ross M."/>
            <person name="Brabant-Kirwan D."/>
            <person name="Saleh M."/>
            <person name="Dillon J.A."/>
            <person name="Splinter K."/>
            <person name="Nokhbeh R."/>
        </authorList>
    </citation>
    <scope>NUCLEOTIDE SEQUENCE [LARGE SCALE GENOMIC DNA]</scope>
    <source>
        <strain evidence="3 4">Lr_19_5</strain>
        <plasmid evidence="4">plraf_19_5_1</plasmid>
    </source>
</reference>
<accession>A0A6H0UFS6</accession>
<organism evidence="3 4">
    <name type="scientific">Pseudolactococcus raffinolactis</name>
    <dbReference type="NCBI Taxonomy" id="1366"/>
    <lineage>
        <taxon>Bacteria</taxon>
        <taxon>Bacillati</taxon>
        <taxon>Bacillota</taxon>
        <taxon>Bacilli</taxon>
        <taxon>Lactobacillales</taxon>
        <taxon>Streptococcaceae</taxon>
        <taxon>Pseudolactococcus</taxon>
    </lineage>
</organism>
<feature type="transmembrane region" description="Helical" evidence="2">
    <location>
        <begin position="12"/>
        <end position="35"/>
    </location>
</feature>
<evidence type="ECO:0000256" key="1">
    <source>
        <dbReference type="SAM" id="Coils"/>
    </source>
</evidence>
<keyword evidence="2" id="KW-0472">Membrane</keyword>
<evidence type="ECO:0000256" key="2">
    <source>
        <dbReference type="SAM" id="Phobius"/>
    </source>
</evidence>
<name>A0A6H0UFS6_9LACT</name>
<dbReference type="EMBL" id="CP047617">
    <property type="protein sequence ID" value="QIW55040.1"/>
    <property type="molecule type" value="Genomic_DNA"/>
</dbReference>
<geneLocation type="plasmid" evidence="4">
    <name>plraf_19_5_1</name>
</geneLocation>
<feature type="coiled-coil region" evidence="1">
    <location>
        <begin position="187"/>
        <end position="214"/>
    </location>
</feature>
<dbReference type="AlphaFoldDB" id="A0A6H0UFS6"/>
<evidence type="ECO:0000313" key="3">
    <source>
        <dbReference type="EMBL" id="QIW55040.1"/>
    </source>
</evidence>